<dbReference type="PANTHER" id="PTHR47510:SF3">
    <property type="entry name" value="ENDO_EXONUCLEASE_PHOSPHATASE DOMAIN-CONTAINING PROTEIN"/>
    <property type="match status" value="1"/>
</dbReference>
<gene>
    <name evidence="3" type="ORF">XNOV1_A022136</name>
</gene>
<organism evidence="3 4">
    <name type="scientific">Xyrichtys novacula</name>
    <name type="common">Pearly razorfish</name>
    <name type="synonym">Hemipteronotus novacula</name>
    <dbReference type="NCBI Taxonomy" id="13765"/>
    <lineage>
        <taxon>Eukaryota</taxon>
        <taxon>Metazoa</taxon>
        <taxon>Chordata</taxon>
        <taxon>Craniata</taxon>
        <taxon>Vertebrata</taxon>
        <taxon>Euteleostomi</taxon>
        <taxon>Actinopterygii</taxon>
        <taxon>Neopterygii</taxon>
        <taxon>Teleostei</taxon>
        <taxon>Neoteleostei</taxon>
        <taxon>Acanthomorphata</taxon>
        <taxon>Eupercaria</taxon>
        <taxon>Labriformes</taxon>
        <taxon>Labridae</taxon>
        <taxon>Xyrichtys</taxon>
    </lineage>
</organism>
<keyword evidence="4" id="KW-1185">Reference proteome</keyword>
<feature type="region of interest" description="Disordered" evidence="1">
    <location>
        <begin position="458"/>
        <end position="541"/>
    </location>
</feature>
<dbReference type="Pfam" id="PF03372">
    <property type="entry name" value="Exo_endo_phos"/>
    <property type="match status" value="1"/>
</dbReference>
<protein>
    <submittedName>
        <fullName evidence="3">Uncharacterized protein LOC121656906</fullName>
    </submittedName>
</protein>
<dbReference type="SUPFAM" id="SSF56219">
    <property type="entry name" value="DNase I-like"/>
    <property type="match status" value="1"/>
</dbReference>
<feature type="domain" description="Endonuclease/exonuclease/phosphatase" evidence="2">
    <location>
        <begin position="77"/>
        <end position="281"/>
    </location>
</feature>
<dbReference type="GO" id="GO:0003824">
    <property type="term" value="F:catalytic activity"/>
    <property type="evidence" value="ECO:0007669"/>
    <property type="project" value="InterPro"/>
</dbReference>
<feature type="compositionally biased region" description="Low complexity" evidence="1">
    <location>
        <begin position="469"/>
        <end position="485"/>
    </location>
</feature>
<dbReference type="Proteomes" id="UP001178508">
    <property type="component" value="Chromosome 14"/>
</dbReference>
<name>A0AAV1GDB0_XYRNO</name>
<feature type="compositionally biased region" description="Polar residues" evidence="1">
    <location>
        <begin position="532"/>
        <end position="541"/>
    </location>
</feature>
<dbReference type="EMBL" id="OY660877">
    <property type="protein sequence ID" value="CAJ1071413.1"/>
    <property type="molecule type" value="Genomic_DNA"/>
</dbReference>
<evidence type="ECO:0000313" key="3">
    <source>
        <dbReference type="EMBL" id="CAJ1071413.1"/>
    </source>
</evidence>
<sequence>MVLMSLRITGSHACNTAGIVYTREQLMALRYATPLAGERPSIPEELKRRRRGCRAGLKRRMKKRKFKPYIPAVITGNVRSLANKVDELEALTRTQREYRESSIMCFTETWLHEQIPDSNVTIPGFQTVRADRDTAATGKKKGGGVAVLVNNRWCHPGHVTVKERICSPNIELVAVGLRPYYLPREFTSVIAITAYIPPSGNAEAACDAIHNVTAGLQTQHPGAFIIITGDFNHVSLSSTLPTFYQFVTCTTRENKTLDLLYANVKDAYSATALPPLGRSDHNLVLLSPLYKPVVQQHPVTVKTVRKWSHEAMETLRGALEATDWDALYEPHGEDIDGMTDCISEYIGFCIDNTIPTKEVRCYPNNKPWITSDLKALLNEKKKAFRSGDRAELKRVQKELKYSIRESKDIYRRKLEQRLADNNTRDVWRGMREITGFQRRGAGAAEGDERRANDLNMFFNRFNSTPGGPPTASTNNSSPPTTTTPCSTPPPPPVRTLVTDSFTPPAPQTYSQLPTTSYSRQSPPPLYLPCHLHSTTQQQHPP</sequence>
<dbReference type="PANTHER" id="PTHR47510">
    <property type="entry name" value="REVERSE TRANSCRIPTASE DOMAIN-CONTAINING PROTEIN"/>
    <property type="match status" value="1"/>
</dbReference>
<feature type="compositionally biased region" description="Polar residues" evidence="1">
    <location>
        <begin position="497"/>
        <end position="520"/>
    </location>
</feature>
<evidence type="ECO:0000256" key="1">
    <source>
        <dbReference type="SAM" id="MobiDB-lite"/>
    </source>
</evidence>
<reference evidence="3" key="1">
    <citation type="submission" date="2023-08" db="EMBL/GenBank/DDBJ databases">
        <authorList>
            <person name="Alioto T."/>
            <person name="Alioto T."/>
            <person name="Gomez Garrido J."/>
        </authorList>
    </citation>
    <scope>NUCLEOTIDE SEQUENCE</scope>
</reference>
<dbReference type="Gene3D" id="3.60.10.10">
    <property type="entry name" value="Endonuclease/exonuclease/phosphatase"/>
    <property type="match status" value="1"/>
</dbReference>
<accession>A0AAV1GDB0</accession>
<evidence type="ECO:0000313" key="4">
    <source>
        <dbReference type="Proteomes" id="UP001178508"/>
    </source>
</evidence>
<dbReference type="InterPro" id="IPR036691">
    <property type="entry name" value="Endo/exonu/phosph_ase_sf"/>
</dbReference>
<proteinExistence type="predicted"/>
<dbReference type="InterPro" id="IPR005135">
    <property type="entry name" value="Endo/exonuclease/phosphatase"/>
</dbReference>
<evidence type="ECO:0000259" key="2">
    <source>
        <dbReference type="Pfam" id="PF03372"/>
    </source>
</evidence>
<dbReference type="AlphaFoldDB" id="A0AAV1GDB0"/>